<feature type="domain" description="GSCFA" evidence="1">
    <location>
        <begin position="21"/>
        <end position="257"/>
    </location>
</feature>
<dbReference type="InterPro" id="IPR036514">
    <property type="entry name" value="SGNH_hydro_sf"/>
</dbReference>
<evidence type="ECO:0000313" key="3">
    <source>
        <dbReference type="Proteomes" id="UP000077013"/>
    </source>
</evidence>
<dbReference type="CDD" id="cd00229">
    <property type="entry name" value="SGNH_hydrolase"/>
    <property type="match status" value="1"/>
</dbReference>
<gene>
    <name evidence="2" type="ORF">ULVI_13195</name>
</gene>
<proteinExistence type="predicted"/>
<evidence type="ECO:0000259" key="1">
    <source>
        <dbReference type="Pfam" id="PF08885"/>
    </source>
</evidence>
<dbReference type="GO" id="GO:0016788">
    <property type="term" value="F:hydrolase activity, acting on ester bonds"/>
    <property type="evidence" value="ECO:0007669"/>
    <property type="project" value="UniProtKB-ARBA"/>
</dbReference>
<dbReference type="EMBL" id="LRXL01000052">
    <property type="protein sequence ID" value="OAB76015.1"/>
    <property type="molecule type" value="Genomic_DNA"/>
</dbReference>
<dbReference type="Gene3D" id="3.40.50.1110">
    <property type="entry name" value="SGNH hydrolase"/>
    <property type="match status" value="1"/>
</dbReference>
<evidence type="ECO:0000313" key="2">
    <source>
        <dbReference type="EMBL" id="OAB76015.1"/>
    </source>
</evidence>
<dbReference type="SUPFAM" id="SSF52266">
    <property type="entry name" value="SGNH hydrolase"/>
    <property type="match status" value="1"/>
</dbReference>
<sequence length="321" mass="37515">MKLQTEIPIHPERNPIDYASKVVLLGSCFSENVGAKFLYYQFQHFVNPFGILFHPFAIEQLITRAINETVFTEKDLVFHNEQWHCFEVHSSLSASNKEELLRKLNNILKQFQKEIETATHFIFTYGTAWVYRFIETDRYVANCHKIPQKQFLKELASVEEIAASIDNTITLIKSSNPNVVCIHTVSPVRHVKDGMVENTRSKAHLIAGIHEVISPRDRVHYFPSYEVMMDELRDYRFYTEDLVHPNNTAIQIVWEKFAEAWVSSEAKHFQKDIETIQNGLSHRPFHPESKAHQEFQKNLQKKIETLQKQLPYTNFEGTSFS</sequence>
<reference evidence="2 3" key="1">
    <citation type="submission" date="2016-02" db="EMBL/GenBank/DDBJ databases">
        <title>Ulvibacter sp. LPB0005, isolated from Thais luteostoma.</title>
        <authorList>
            <person name="Shin S.-K."/>
            <person name="Yi H."/>
        </authorList>
    </citation>
    <scope>NUCLEOTIDE SEQUENCE [LARGE SCALE GENOMIC DNA]</scope>
    <source>
        <strain evidence="2 3">LPB0005</strain>
    </source>
</reference>
<dbReference type="Pfam" id="PF08885">
    <property type="entry name" value="GSCFA"/>
    <property type="match status" value="1"/>
</dbReference>
<protein>
    <submittedName>
        <fullName evidence="2">GSCFA domain-containing protein</fullName>
    </submittedName>
</protein>
<name>A0A167EYP8_9FLAO</name>
<comment type="caution">
    <text evidence="2">The sequence shown here is derived from an EMBL/GenBank/DDBJ whole genome shotgun (WGS) entry which is preliminary data.</text>
</comment>
<dbReference type="AlphaFoldDB" id="A0A167EYP8"/>
<dbReference type="STRING" id="1763537.ULVI_13195"/>
<dbReference type="InterPro" id="IPR014982">
    <property type="entry name" value="GSCFA"/>
</dbReference>
<dbReference type="RefSeq" id="WP_068593271.1">
    <property type="nucleotide sequence ID" value="NZ_LRXL01000052.1"/>
</dbReference>
<accession>A0A167EYP8</accession>
<organism evidence="2 3">
    <name type="scientific">Cochleicola gelatinilyticus</name>
    <dbReference type="NCBI Taxonomy" id="1763537"/>
    <lineage>
        <taxon>Bacteria</taxon>
        <taxon>Pseudomonadati</taxon>
        <taxon>Bacteroidota</taxon>
        <taxon>Flavobacteriia</taxon>
        <taxon>Flavobacteriales</taxon>
        <taxon>Flavobacteriaceae</taxon>
        <taxon>Cochleicola</taxon>
    </lineage>
</organism>
<keyword evidence="3" id="KW-1185">Reference proteome</keyword>
<dbReference type="Proteomes" id="UP000077013">
    <property type="component" value="Unassembled WGS sequence"/>
</dbReference>
<dbReference type="OrthoDB" id="9807687at2"/>